<dbReference type="Pfam" id="PF23733">
    <property type="entry name" value="GRXCR1-2_C"/>
    <property type="match status" value="1"/>
</dbReference>
<organism evidence="2 3">
    <name type="scientific">Cuscuta europaea</name>
    <name type="common">European dodder</name>
    <dbReference type="NCBI Taxonomy" id="41803"/>
    <lineage>
        <taxon>Eukaryota</taxon>
        <taxon>Viridiplantae</taxon>
        <taxon>Streptophyta</taxon>
        <taxon>Embryophyta</taxon>
        <taxon>Tracheophyta</taxon>
        <taxon>Spermatophyta</taxon>
        <taxon>Magnoliopsida</taxon>
        <taxon>eudicotyledons</taxon>
        <taxon>Gunneridae</taxon>
        <taxon>Pentapetalae</taxon>
        <taxon>asterids</taxon>
        <taxon>lamiids</taxon>
        <taxon>Solanales</taxon>
        <taxon>Convolvulaceae</taxon>
        <taxon>Cuscuteae</taxon>
        <taxon>Cuscuta</taxon>
        <taxon>Cuscuta subgen. Cuscuta</taxon>
    </lineage>
</organism>
<reference evidence="2" key="1">
    <citation type="submission" date="2022-07" db="EMBL/GenBank/DDBJ databases">
        <authorList>
            <person name="Macas J."/>
            <person name="Novak P."/>
            <person name="Neumann P."/>
        </authorList>
    </citation>
    <scope>NUCLEOTIDE SEQUENCE</scope>
</reference>
<dbReference type="Proteomes" id="UP001152484">
    <property type="component" value="Unassembled WGS sequence"/>
</dbReference>
<evidence type="ECO:0000259" key="1">
    <source>
        <dbReference type="Pfam" id="PF00462"/>
    </source>
</evidence>
<dbReference type="SUPFAM" id="SSF52833">
    <property type="entry name" value="Thioredoxin-like"/>
    <property type="match status" value="1"/>
</dbReference>
<dbReference type="EMBL" id="CAMAPE010000008">
    <property type="protein sequence ID" value="CAH9073308.1"/>
    <property type="molecule type" value="Genomic_DNA"/>
</dbReference>
<keyword evidence="3" id="KW-1185">Reference proteome</keyword>
<dbReference type="OrthoDB" id="423313at2759"/>
<name>A0A9P1E258_CUSEU</name>
<dbReference type="InterPro" id="IPR002109">
    <property type="entry name" value="Glutaredoxin"/>
</dbReference>
<dbReference type="PROSITE" id="PS51354">
    <property type="entry name" value="GLUTAREDOXIN_2"/>
    <property type="match status" value="1"/>
</dbReference>
<accession>A0A9P1E258</accession>
<gene>
    <name evidence="2" type="ORF">CEURO_LOCUS4763</name>
</gene>
<dbReference type="AlphaFoldDB" id="A0A9P1E258"/>
<dbReference type="Gene3D" id="3.40.30.10">
    <property type="entry name" value="Glutaredoxin"/>
    <property type="match status" value="1"/>
</dbReference>
<evidence type="ECO:0000313" key="3">
    <source>
        <dbReference type="Proteomes" id="UP001152484"/>
    </source>
</evidence>
<dbReference type="InterPro" id="IPR036249">
    <property type="entry name" value="Thioredoxin-like_sf"/>
</dbReference>
<comment type="caution">
    <text evidence="2">The sequence shown here is derived from an EMBL/GenBank/DDBJ whole genome shotgun (WGS) entry which is preliminary data.</text>
</comment>
<dbReference type="Pfam" id="PF00462">
    <property type="entry name" value="Glutaredoxin"/>
    <property type="match status" value="1"/>
</dbReference>
<dbReference type="PANTHER" id="PTHR45669">
    <property type="entry name" value="GLUTAREDOXIN DOMAIN-CONTAINING CYSTEINE-RICH PROTEIN CG12206-RELATED"/>
    <property type="match status" value="1"/>
</dbReference>
<feature type="domain" description="Glutaredoxin" evidence="1">
    <location>
        <begin position="86"/>
        <end position="156"/>
    </location>
</feature>
<sequence length="235" mass="26129">MWQNRTKTKIRVLANSCSTFSFKDIQTLFADDPTRLNNQAHFSKHYIIHRARLANALLRALSPQPEPFPVPQSLPVISLPGSEKQIVVYSTSLRVVRRTFSDCRDVLSILRSYRVSIDERDLCADARFVDELQRILGVRDRTKLTLPHVFIRGRYIGGAAEIRRLHEAGELKKCVEGLPPANPDACEVCGGHGYILCDECSGSHKGFYGDKLGGFSTCTACSQSGLTICPSCAPF</sequence>
<evidence type="ECO:0000313" key="2">
    <source>
        <dbReference type="EMBL" id="CAH9073308.1"/>
    </source>
</evidence>
<dbReference type="PANTHER" id="PTHR45669:SF26">
    <property type="entry name" value="GLUTAREDOXIN DOMAIN-CONTAINING PROTEIN"/>
    <property type="match status" value="1"/>
</dbReference>
<proteinExistence type="predicted"/>
<protein>
    <recommendedName>
        <fullName evidence="1">Glutaredoxin domain-containing protein</fullName>
    </recommendedName>
</protein>